<dbReference type="OrthoDB" id="20368at2759"/>
<evidence type="ECO:0000259" key="4">
    <source>
        <dbReference type="Pfam" id="PF04111"/>
    </source>
</evidence>
<dbReference type="CTD" id="6752148"/>
<dbReference type="GO" id="GO:0000407">
    <property type="term" value="C:phagophore assembly site"/>
    <property type="evidence" value="ECO:0000318"/>
    <property type="project" value="GO_Central"/>
</dbReference>
<organism evidence="6 7">
    <name type="scientific">Trichoplax adhaerens</name>
    <name type="common">Trichoplax reptans</name>
    <dbReference type="NCBI Taxonomy" id="10228"/>
    <lineage>
        <taxon>Eukaryota</taxon>
        <taxon>Metazoa</taxon>
        <taxon>Placozoa</taxon>
        <taxon>Uniplacotomia</taxon>
        <taxon>Trichoplacea</taxon>
        <taxon>Trichoplacidae</taxon>
        <taxon>Trichoplax</taxon>
    </lineage>
</organism>
<gene>
    <name evidence="6" type="ORF">TRIADDRAFT_54385</name>
</gene>
<dbReference type="AlphaFoldDB" id="B3RRV9"/>
<dbReference type="InterPro" id="IPR007243">
    <property type="entry name" value="Atg6/Beclin"/>
</dbReference>
<dbReference type="GO" id="GO:0034272">
    <property type="term" value="C:phosphatidylinositol 3-kinase complex, class III, type II"/>
    <property type="evidence" value="ECO:0000318"/>
    <property type="project" value="GO_Central"/>
</dbReference>
<dbReference type="GO" id="GO:0000423">
    <property type="term" value="P:mitophagy"/>
    <property type="evidence" value="ECO:0000318"/>
    <property type="project" value="GO_Central"/>
</dbReference>
<dbReference type="Gene3D" id="1.10.418.40">
    <property type="entry name" value="Autophagy protein 6/Beclin 1"/>
    <property type="match status" value="1"/>
</dbReference>
<dbReference type="KEGG" id="tad:TRIADDRAFT_54385"/>
<dbReference type="OMA" id="WTKAMKC"/>
<proteinExistence type="inferred from homology"/>
<dbReference type="Pfam" id="PF17675">
    <property type="entry name" value="APG6_N"/>
    <property type="match status" value="1"/>
</dbReference>
<dbReference type="Pfam" id="PF04111">
    <property type="entry name" value="APG6"/>
    <property type="match status" value="1"/>
</dbReference>
<evidence type="ECO:0008006" key="8">
    <source>
        <dbReference type="Google" id="ProtNLM"/>
    </source>
</evidence>
<dbReference type="InParanoid" id="B3RRV9"/>
<comment type="similarity">
    <text evidence="1">Belongs to the beclin family.</text>
</comment>
<dbReference type="GO" id="GO:0034271">
    <property type="term" value="C:phosphatidylinositol 3-kinase complex, class III, type I"/>
    <property type="evidence" value="ECO:0000318"/>
    <property type="project" value="GO_Central"/>
</dbReference>
<dbReference type="GO" id="GO:0000045">
    <property type="term" value="P:autophagosome assembly"/>
    <property type="evidence" value="ECO:0000318"/>
    <property type="project" value="GO_Central"/>
</dbReference>
<dbReference type="STRING" id="10228.B3RRV9"/>
<dbReference type="Proteomes" id="UP000009022">
    <property type="component" value="Unassembled WGS sequence"/>
</dbReference>
<dbReference type="HOGENOM" id="CLU_024219_4_1_1"/>
<dbReference type="InterPro" id="IPR040455">
    <property type="entry name" value="Atg6_BARA"/>
</dbReference>
<sequence length="421" mass="48904">MADKNGEVVGFVCQRCCQPVRLDPSFDQDFTDYGLDEGDNSSNKTIDKEHANRYEEDEVDRLVVRRSQEEKANFEAAEAQAKSYNDKIKSRAKLFDILSSQSEIDHPLCDECGGLLLDFLDQELDAAEVDCRTYSAFLDSSDKDGEEDIESLQAELQKLKAEEENLQKQLKEGEKERESLLEERETQKQEALRLDQEEENFMLEYHSLEKRRIEFENEDRSVDYQMIYAQLQIERLKRTNIFNCAFHIWHRGHFGTINNFRLGRLPTVPVEWNEINAAWGQTALLLHCLAKKIGFTFLRYRLVPYGSYSFIEPLSDKSRQLTLFCNGGIRYLWNSKFDLAMVAFLDCLQQFKEEVEKHDSGFSLPYKMSKGKIEDSSGSGGSYSIKTQFNSEERWTKALKFMLTNLKWALAWVSSKCLEND</sequence>
<evidence type="ECO:0000313" key="6">
    <source>
        <dbReference type="EMBL" id="EDV26939.1"/>
    </source>
</evidence>
<accession>B3RRV9</accession>
<dbReference type="InterPro" id="IPR038274">
    <property type="entry name" value="Atg6/Beclin_C_sf"/>
</dbReference>
<name>B3RRV9_TRIAD</name>
<feature type="region of interest" description="Disordered" evidence="3">
    <location>
        <begin position="167"/>
        <end position="191"/>
    </location>
</feature>
<evidence type="ECO:0000313" key="7">
    <source>
        <dbReference type="Proteomes" id="UP000009022"/>
    </source>
</evidence>
<dbReference type="GeneID" id="6752148"/>
<keyword evidence="2" id="KW-0175">Coiled coil</keyword>
<dbReference type="PANTHER" id="PTHR12768:SF4">
    <property type="entry name" value="BECLIN-1"/>
    <property type="match status" value="1"/>
</dbReference>
<dbReference type="GO" id="GO:0006995">
    <property type="term" value="P:cellular response to nitrogen starvation"/>
    <property type="evidence" value="ECO:0000318"/>
    <property type="project" value="GO_Central"/>
</dbReference>
<dbReference type="RefSeq" id="XP_002110935.1">
    <property type="nucleotide sequence ID" value="XM_002110899.1"/>
</dbReference>
<feature type="domain" description="Atg6 BARA" evidence="4">
    <location>
        <begin position="236"/>
        <end position="415"/>
    </location>
</feature>
<dbReference type="Gene3D" id="6.10.250.3110">
    <property type="match status" value="1"/>
</dbReference>
<feature type="domain" description="Atg6/beclin coiled-coil" evidence="5">
    <location>
        <begin position="107"/>
        <end position="232"/>
    </location>
</feature>
<dbReference type="GO" id="GO:0030674">
    <property type="term" value="F:protein-macromolecule adaptor activity"/>
    <property type="evidence" value="ECO:0000318"/>
    <property type="project" value="GO_Central"/>
</dbReference>
<evidence type="ECO:0000256" key="1">
    <source>
        <dbReference type="ARBA" id="ARBA00005965"/>
    </source>
</evidence>
<dbReference type="FunFam" id="1.10.418.40:FF:000001">
    <property type="entry name" value="beclin-1 isoform X1"/>
    <property type="match status" value="1"/>
</dbReference>
<dbReference type="GO" id="GO:0045324">
    <property type="term" value="P:late endosome to vacuole transport"/>
    <property type="evidence" value="ECO:0000318"/>
    <property type="project" value="GO_Central"/>
</dbReference>
<dbReference type="InterPro" id="IPR041691">
    <property type="entry name" value="Atg6/beclin_CC"/>
</dbReference>
<dbReference type="GO" id="GO:0043548">
    <property type="term" value="F:phosphatidylinositol 3-kinase binding"/>
    <property type="evidence" value="ECO:0000318"/>
    <property type="project" value="GO_Central"/>
</dbReference>
<dbReference type="FunCoup" id="B3RRV9">
    <property type="interactions" value="2005"/>
</dbReference>
<dbReference type="PhylomeDB" id="B3RRV9"/>
<evidence type="ECO:0000256" key="3">
    <source>
        <dbReference type="SAM" id="MobiDB-lite"/>
    </source>
</evidence>
<keyword evidence="7" id="KW-1185">Reference proteome</keyword>
<evidence type="ECO:0000259" key="5">
    <source>
        <dbReference type="Pfam" id="PF17675"/>
    </source>
</evidence>
<dbReference type="EMBL" id="DS985243">
    <property type="protein sequence ID" value="EDV26939.1"/>
    <property type="molecule type" value="Genomic_DNA"/>
</dbReference>
<evidence type="ECO:0000256" key="2">
    <source>
        <dbReference type="ARBA" id="ARBA00023054"/>
    </source>
</evidence>
<dbReference type="PANTHER" id="PTHR12768">
    <property type="entry name" value="BECLIN 1"/>
    <property type="match status" value="1"/>
</dbReference>
<reference evidence="6 7" key="1">
    <citation type="journal article" date="2008" name="Nature">
        <title>The Trichoplax genome and the nature of placozoans.</title>
        <authorList>
            <person name="Srivastava M."/>
            <person name="Begovic E."/>
            <person name="Chapman J."/>
            <person name="Putnam N.H."/>
            <person name="Hellsten U."/>
            <person name="Kawashima T."/>
            <person name="Kuo A."/>
            <person name="Mitros T."/>
            <person name="Salamov A."/>
            <person name="Carpenter M.L."/>
            <person name="Signorovitch A.Y."/>
            <person name="Moreno M.A."/>
            <person name="Kamm K."/>
            <person name="Grimwood J."/>
            <person name="Schmutz J."/>
            <person name="Shapiro H."/>
            <person name="Grigoriev I.V."/>
            <person name="Buss L.W."/>
            <person name="Schierwater B."/>
            <person name="Dellaporta S.L."/>
            <person name="Rokhsar D.S."/>
        </authorList>
    </citation>
    <scope>NUCLEOTIDE SEQUENCE [LARGE SCALE GENOMIC DNA]</scope>
    <source>
        <strain evidence="6 7">Grell-BS-1999</strain>
    </source>
</reference>
<dbReference type="eggNOG" id="KOG2751">
    <property type="taxonomic scope" value="Eukaryota"/>
</dbReference>
<protein>
    <recommendedName>
        <fullName evidence="8">Beclin-1</fullName>
    </recommendedName>
</protein>